<feature type="transmembrane region" description="Helical" evidence="6">
    <location>
        <begin position="203"/>
        <end position="230"/>
    </location>
</feature>
<proteinExistence type="predicted"/>
<feature type="transmembrane region" description="Helical" evidence="6">
    <location>
        <begin position="129"/>
        <end position="152"/>
    </location>
</feature>
<dbReference type="PANTHER" id="PTHR47089">
    <property type="entry name" value="ABC TRANSPORTER, PERMEASE PROTEIN"/>
    <property type="match status" value="1"/>
</dbReference>
<evidence type="ECO:0000313" key="7">
    <source>
        <dbReference type="EMBL" id="QEE21656.1"/>
    </source>
</evidence>
<dbReference type="AlphaFoldDB" id="A0A5B9DRB2"/>
<evidence type="ECO:0000313" key="8">
    <source>
        <dbReference type="Proteomes" id="UP000321062"/>
    </source>
</evidence>
<feature type="transmembrane region" description="Helical" evidence="6">
    <location>
        <begin position="260"/>
        <end position="280"/>
    </location>
</feature>
<dbReference type="Pfam" id="PF02653">
    <property type="entry name" value="BPD_transp_2"/>
    <property type="match status" value="1"/>
</dbReference>
<evidence type="ECO:0000256" key="5">
    <source>
        <dbReference type="ARBA" id="ARBA00023136"/>
    </source>
</evidence>
<name>A0A5B9DRB2_9HYPH</name>
<keyword evidence="5 6" id="KW-0472">Membrane</keyword>
<dbReference type="OrthoDB" id="9809785at2"/>
<feature type="transmembrane region" description="Helical" evidence="6">
    <location>
        <begin position="74"/>
        <end position="94"/>
    </location>
</feature>
<evidence type="ECO:0000256" key="6">
    <source>
        <dbReference type="SAM" id="Phobius"/>
    </source>
</evidence>
<dbReference type="Proteomes" id="UP000321062">
    <property type="component" value="Chromosome"/>
</dbReference>
<dbReference type="KEGG" id="yti:FNA67_16325"/>
<keyword evidence="2" id="KW-1003">Cell membrane</keyword>
<evidence type="ECO:0000256" key="2">
    <source>
        <dbReference type="ARBA" id="ARBA00022475"/>
    </source>
</evidence>
<gene>
    <name evidence="7" type="ORF">FNA67_16325</name>
</gene>
<dbReference type="EMBL" id="CP041690">
    <property type="protein sequence ID" value="QEE21656.1"/>
    <property type="molecule type" value="Genomic_DNA"/>
</dbReference>
<protein>
    <submittedName>
        <fullName evidence="7">ABC transporter permease</fullName>
    </submittedName>
</protein>
<accession>A0A5B9DRB2</accession>
<dbReference type="GO" id="GO:0005886">
    <property type="term" value="C:plasma membrane"/>
    <property type="evidence" value="ECO:0007669"/>
    <property type="project" value="UniProtKB-SubCell"/>
</dbReference>
<organism evidence="7 8">
    <name type="scientific">Paradevosia tibetensis</name>
    <dbReference type="NCBI Taxonomy" id="1447062"/>
    <lineage>
        <taxon>Bacteria</taxon>
        <taxon>Pseudomonadati</taxon>
        <taxon>Pseudomonadota</taxon>
        <taxon>Alphaproteobacteria</taxon>
        <taxon>Hyphomicrobiales</taxon>
        <taxon>Devosiaceae</taxon>
        <taxon>Paradevosia</taxon>
    </lineage>
</organism>
<evidence type="ECO:0000256" key="4">
    <source>
        <dbReference type="ARBA" id="ARBA00022989"/>
    </source>
</evidence>
<sequence length="374" mass="40196">MARLSRCISRRGATLQFRLEKRLQPSRFMLYATPVAAVILTMIVGAIVFSVLGYDGLGAVREIFLTPLTNPYKWQDLAVKSAPLIIIAVGLAIGYRANVWNIGAEGQYVVGGLAGTGVALATYDMSGPWILPLMILAGILGGMAWIVVPAYLRTRLKVNEILTTLMLTYVSIQLLNYLVAGPWKNPMGMGQLQTKLFTDYQTLPYIIPGTIVQLGTPIAILVALVAWFVMSRSVFGYEVRTVGAAPHAARYGGFVANKTIWAVMLISGGLAGLAGVLEVAGPFGRMVPQFPTNYGFTAIIVAFLGRLHPLGIILSGLVISISFVGGEVAQTTIGLPNAAVGIFQALMLFFILASDIFVRYRVKRVVPQTAESAA</sequence>
<evidence type="ECO:0000256" key="3">
    <source>
        <dbReference type="ARBA" id="ARBA00022692"/>
    </source>
</evidence>
<dbReference type="CDD" id="cd06580">
    <property type="entry name" value="TM_PBP1_transp_TpRbsC_like"/>
    <property type="match status" value="1"/>
</dbReference>
<reference evidence="7 8" key="1">
    <citation type="journal article" date="2015" name="Int. J. Syst. Evol. Microbiol.">
        <title>Youhaiella tibetensis gen. nov., sp. nov., isolated from subsurface sediment.</title>
        <authorList>
            <person name="Wang Y.X."/>
            <person name="Huang F.Q."/>
            <person name="Nogi Y."/>
            <person name="Pang S.J."/>
            <person name="Wang P.K."/>
            <person name="Lv J."/>
        </authorList>
    </citation>
    <scope>NUCLEOTIDE SEQUENCE [LARGE SCALE GENOMIC DNA]</scope>
    <source>
        <strain evidence="8">fig4</strain>
    </source>
</reference>
<evidence type="ECO:0000256" key="1">
    <source>
        <dbReference type="ARBA" id="ARBA00004651"/>
    </source>
</evidence>
<keyword evidence="8" id="KW-1185">Reference proteome</keyword>
<feature type="transmembrane region" description="Helical" evidence="6">
    <location>
        <begin position="164"/>
        <end position="183"/>
    </location>
</feature>
<dbReference type="PANTHER" id="PTHR47089:SF1">
    <property type="entry name" value="GUANOSINE ABC TRANSPORTER PERMEASE PROTEIN NUPP"/>
    <property type="match status" value="1"/>
</dbReference>
<feature type="transmembrane region" description="Helical" evidence="6">
    <location>
        <begin position="28"/>
        <end position="54"/>
    </location>
</feature>
<keyword evidence="3 6" id="KW-0812">Transmembrane</keyword>
<keyword evidence="4 6" id="KW-1133">Transmembrane helix</keyword>
<feature type="transmembrane region" description="Helical" evidence="6">
    <location>
        <begin position="339"/>
        <end position="358"/>
    </location>
</feature>
<feature type="transmembrane region" description="Helical" evidence="6">
    <location>
        <begin position="106"/>
        <end position="123"/>
    </location>
</feature>
<dbReference type="GO" id="GO:0022857">
    <property type="term" value="F:transmembrane transporter activity"/>
    <property type="evidence" value="ECO:0007669"/>
    <property type="project" value="InterPro"/>
</dbReference>
<comment type="subcellular location">
    <subcellularLocation>
        <location evidence="1">Cell membrane</location>
        <topology evidence="1">Multi-pass membrane protein</topology>
    </subcellularLocation>
</comment>
<dbReference type="InterPro" id="IPR001851">
    <property type="entry name" value="ABC_transp_permease"/>
</dbReference>